<feature type="non-terminal residue" evidence="3">
    <location>
        <position position="1"/>
    </location>
</feature>
<evidence type="ECO:0000259" key="2">
    <source>
        <dbReference type="Pfam" id="PF24883"/>
    </source>
</evidence>
<organism evidence="3 4">
    <name type="scientific">Ephemerocybe angulata</name>
    <dbReference type="NCBI Taxonomy" id="980116"/>
    <lineage>
        <taxon>Eukaryota</taxon>
        <taxon>Fungi</taxon>
        <taxon>Dikarya</taxon>
        <taxon>Basidiomycota</taxon>
        <taxon>Agaricomycotina</taxon>
        <taxon>Agaricomycetes</taxon>
        <taxon>Agaricomycetidae</taxon>
        <taxon>Agaricales</taxon>
        <taxon>Agaricineae</taxon>
        <taxon>Psathyrellaceae</taxon>
        <taxon>Ephemerocybe</taxon>
    </lineage>
</organism>
<keyword evidence="1" id="KW-0677">Repeat</keyword>
<dbReference type="InterPro" id="IPR056884">
    <property type="entry name" value="NPHP3-like_N"/>
</dbReference>
<dbReference type="PANTHER" id="PTHR10039">
    <property type="entry name" value="AMELOGENIN"/>
    <property type="match status" value="1"/>
</dbReference>
<protein>
    <recommendedName>
        <fullName evidence="2">Nephrocystin 3-like N-terminal domain-containing protein</fullName>
    </recommendedName>
</protein>
<dbReference type="SUPFAM" id="SSF52540">
    <property type="entry name" value="P-loop containing nucleoside triphosphate hydrolases"/>
    <property type="match status" value="1"/>
</dbReference>
<reference evidence="3 4" key="1">
    <citation type="submission" date="2020-07" db="EMBL/GenBank/DDBJ databases">
        <title>Comparative genomics of pyrophilous fungi reveals a link between fire events and developmental genes.</title>
        <authorList>
            <consortium name="DOE Joint Genome Institute"/>
            <person name="Steindorff A.S."/>
            <person name="Carver A."/>
            <person name="Calhoun S."/>
            <person name="Stillman K."/>
            <person name="Liu H."/>
            <person name="Lipzen A."/>
            <person name="Pangilinan J."/>
            <person name="Labutti K."/>
            <person name="Bruns T.D."/>
            <person name="Grigoriev I.V."/>
        </authorList>
    </citation>
    <scope>NUCLEOTIDE SEQUENCE [LARGE SCALE GENOMIC DNA]</scope>
    <source>
        <strain evidence="3 4">CBS 144469</strain>
    </source>
</reference>
<feature type="non-terminal residue" evidence="3">
    <location>
        <position position="421"/>
    </location>
</feature>
<dbReference type="PANTHER" id="PTHR10039:SF15">
    <property type="entry name" value="NACHT DOMAIN-CONTAINING PROTEIN"/>
    <property type="match status" value="1"/>
</dbReference>
<name>A0A8H6M5Y9_9AGAR</name>
<dbReference type="OrthoDB" id="7464126at2759"/>
<dbReference type="Gene3D" id="3.40.50.300">
    <property type="entry name" value="P-loop containing nucleotide triphosphate hydrolases"/>
    <property type="match status" value="1"/>
</dbReference>
<proteinExistence type="predicted"/>
<dbReference type="Pfam" id="PF24883">
    <property type="entry name" value="NPHP3_N"/>
    <property type="match status" value="1"/>
</dbReference>
<comment type="caution">
    <text evidence="3">The sequence shown here is derived from an EMBL/GenBank/DDBJ whole genome shotgun (WGS) entry which is preliminary data.</text>
</comment>
<evidence type="ECO:0000313" key="4">
    <source>
        <dbReference type="Proteomes" id="UP000521943"/>
    </source>
</evidence>
<sequence>MEVLAHPSGAYPVPSGGHVLTGAHDFSINRATFVTVGRDNITNIYPPALGSPDDREEILNWLKGHSYRAIHRSAFDTRTAGTGTWVVESIEFVEFVNGTQVIVWATGLPGSGKTILASFSIEYLENKFSSSVGVAVVYAYLRYSEKPSLRDIVAGLLSQLVASHDSACACIQPAYHRCRPLKEDLSSSEAIKLLQDVVAQFSQVFVVIDGLDEVDDFVKEGLLQVLLSLNVNILITSRPLDLFRERYTPNALHMSIQARTEDIGLYVSEKIKLSARLAAIVSSNPDVAEQLSSLVKKKSRGMFLLARLQMELVLKRSNSVKSLMKALEGLPSGVDDMYRETLRRINAQPEEDVSIAHRVFIWLLYFLRPIQVEELQHALATSLETLEFDKDDIVPMPLVLSICGGLVTVETKTNVVRFIRK</sequence>
<dbReference type="InterPro" id="IPR027417">
    <property type="entry name" value="P-loop_NTPase"/>
</dbReference>
<evidence type="ECO:0000313" key="3">
    <source>
        <dbReference type="EMBL" id="KAF6754249.1"/>
    </source>
</evidence>
<accession>A0A8H6M5Y9</accession>
<dbReference type="AlphaFoldDB" id="A0A8H6M5Y9"/>
<dbReference type="Proteomes" id="UP000521943">
    <property type="component" value="Unassembled WGS sequence"/>
</dbReference>
<gene>
    <name evidence="3" type="ORF">DFP72DRAFT_1125939</name>
</gene>
<dbReference type="EMBL" id="JACGCI010000035">
    <property type="protein sequence ID" value="KAF6754249.1"/>
    <property type="molecule type" value="Genomic_DNA"/>
</dbReference>
<keyword evidence="4" id="KW-1185">Reference proteome</keyword>
<feature type="domain" description="Nephrocystin 3-like N-terminal" evidence="2">
    <location>
        <begin position="81"/>
        <end position="238"/>
    </location>
</feature>
<evidence type="ECO:0000256" key="1">
    <source>
        <dbReference type="ARBA" id="ARBA00022737"/>
    </source>
</evidence>